<gene>
    <name evidence="1" type="ORF">LWI29_005874</name>
</gene>
<accession>A0AA39SRQ1</accession>
<reference evidence="1" key="2">
    <citation type="submission" date="2023-06" db="EMBL/GenBank/DDBJ databases">
        <authorList>
            <person name="Swenson N.G."/>
            <person name="Wegrzyn J.L."/>
            <person name="Mcevoy S.L."/>
        </authorList>
    </citation>
    <scope>NUCLEOTIDE SEQUENCE</scope>
    <source>
        <strain evidence="1">NS2018</strain>
        <tissue evidence="1">Leaf</tissue>
    </source>
</reference>
<evidence type="ECO:0000313" key="1">
    <source>
        <dbReference type="EMBL" id="KAK0595353.1"/>
    </source>
</evidence>
<comment type="caution">
    <text evidence="1">The sequence shown here is derived from an EMBL/GenBank/DDBJ whole genome shotgun (WGS) entry which is preliminary data.</text>
</comment>
<dbReference type="Proteomes" id="UP001168877">
    <property type="component" value="Unassembled WGS sequence"/>
</dbReference>
<evidence type="ECO:0000313" key="2">
    <source>
        <dbReference type="Proteomes" id="UP001168877"/>
    </source>
</evidence>
<protein>
    <submittedName>
        <fullName evidence="1">Uncharacterized protein</fullName>
    </submittedName>
</protein>
<organism evidence="1 2">
    <name type="scientific">Acer saccharum</name>
    <name type="common">Sugar maple</name>
    <dbReference type="NCBI Taxonomy" id="4024"/>
    <lineage>
        <taxon>Eukaryota</taxon>
        <taxon>Viridiplantae</taxon>
        <taxon>Streptophyta</taxon>
        <taxon>Embryophyta</taxon>
        <taxon>Tracheophyta</taxon>
        <taxon>Spermatophyta</taxon>
        <taxon>Magnoliopsida</taxon>
        <taxon>eudicotyledons</taxon>
        <taxon>Gunneridae</taxon>
        <taxon>Pentapetalae</taxon>
        <taxon>rosids</taxon>
        <taxon>malvids</taxon>
        <taxon>Sapindales</taxon>
        <taxon>Sapindaceae</taxon>
        <taxon>Hippocastanoideae</taxon>
        <taxon>Acereae</taxon>
        <taxon>Acer</taxon>
    </lineage>
</organism>
<name>A0AA39SRQ1_ACESA</name>
<proteinExistence type="predicted"/>
<sequence>MSDLVGLENVVNLVPNKKIIGSSFEQTPKSTTDRVKKIFVQKLKVMPIPSICFNAKLDLERKKDYLAGESDSDVSLMRGGEIFVPKNIGIGKELDKSNKLPCELVVSNGAASKSHSVIEDQMGPLMDFNNSVDNQLGQEGQVGLSPSGRIVAGYESSLKEI</sequence>
<keyword evidence="2" id="KW-1185">Reference proteome</keyword>
<dbReference type="AlphaFoldDB" id="A0AA39SRQ1"/>
<dbReference type="EMBL" id="JAUESC010000004">
    <property type="protein sequence ID" value="KAK0595353.1"/>
    <property type="molecule type" value="Genomic_DNA"/>
</dbReference>
<reference evidence="1" key="1">
    <citation type="journal article" date="2022" name="Plant J.">
        <title>Strategies of tolerance reflected in two North American maple genomes.</title>
        <authorList>
            <person name="McEvoy S.L."/>
            <person name="Sezen U.U."/>
            <person name="Trouern-Trend A."/>
            <person name="McMahon S.M."/>
            <person name="Schaberg P.G."/>
            <person name="Yang J."/>
            <person name="Wegrzyn J.L."/>
            <person name="Swenson N.G."/>
        </authorList>
    </citation>
    <scope>NUCLEOTIDE SEQUENCE</scope>
    <source>
        <strain evidence="1">NS2018</strain>
    </source>
</reference>